<gene>
    <name evidence="2" type="ORF">ES288_D06G181600v1</name>
</gene>
<evidence type="ECO:0008006" key="4">
    <source>
        <dbReference type="Google" id="ProtNLM"/>
    </source>
</evidence>
<proteinExistence type="predicted"/>
<keyword evidence="3" id="KW-1185">Reference proteome</keyword>
<sequence length="66" mass="7460">MLILSLSLSFLSCLHACLCKFVLTSLVVQLESTSKTKSHYTRQDKIANKATHCVVINIVIVMYQHH</sequence>
<keyword evidence="1" id="KW-0732">Signal</keyword>
<organism evidence="2 3">
    <name type="scientific">Gossypium darwinii</name>
    <name type="common">Darwin's cotton</name>
    <name type="synonym">Gossypium barbadense var. darwinii</name>
    <dbReference type="NCBI Taxonomy" id="34276"/>
    <lineage>
        <taxon>Eukaryota</taxon>
        <taxon>Viridiplantae</taxon>
        <taxon>Streptophyta</taxon>
        <taxon>Embryophyta</taxon>
        <taxon>Tracheophyta</taxon>
        <taxon>Spermatophyta</taxon>
        <taxon>Magnoliopsida</taxon>
        <taxon>eudicotyledons</taxon>
        <taxon>Gunneridae</taxon>
        <taxon>Pentapetalae</taxon>
        <taxon>rosids</taxon>
        <taxon>malvids</taxon>
        <taxon>Malvales</taxon>
        <taxon>Malvaceae</taxon>
        <taxon>Malvoideae</taxon>
        <taxon>Gossypium</taxon>
    </lineage>
</organism>
<reference evidence="2 3" key="1">
    <citation type="submission" date="2019-06" db="EMBL/GenBank/DDBJ databases">
        <title>WGS assembly of Gossypium darwinii.</title>
        <authorList>
            <person name="Chen Z.J."/>
            <person name="Sreedasyam A."/>
            <person name="Ando A."/>
            <person name="Song Q."/>
            <person name="De L."/>
            <person name="Hulse-Kemp A."/>
            <person name="Ding M."/>
            <person name="Ye W."/>
            <person name="Kirkbride R."/>
            <person name="Jenkins J."/>
            <person name="Plott C."/>
            <person name="Lovell J."/>
            <person name="Lin Y.-M."/>
            <person name="Vaughn R."/>
            <person name="Liu B."/>
            <person name="Li W."/>
            <person name="Simpson S."/>
            <person name="Scheffler B."/>
            <person name="Saski C."/>
            <person name="Grover C."/>
            <person name="Hu G."/>
            <person name="Conover J."/>
            <person name="Carlson J."/>
            <person name="Shu S."/>
            <person name="Boston L."/>
            <person name="Williams M."/>
            <person name="Peterson D."/>
            <person name="Mcgee K."/>
            <person name="Jones D."/>
            <person name="Wendel J."/>
            <person name="Stelly D."/>
            <person name="Grimwood J."/>
            <person name="Schmutz J."/>
        </authorList>
    </citation>
    <scope>NUCLEOTIDE SEQUENCE [LARGE SCALE GENOMIC DNA]</scope>
    <source>
        <strain evidence="2">1808015.09</strain>
    </source>
</reference>
<protein>
    <recommendedName>
        <fullName evidence="4">Secreted protein</fullName>
    </recommendedName>
</protein>
<evidence type="ECO:0000313" key="2">
    <source>
        <dbReference type="EMBL" id="TYG65390.1"/>
    </source>
</evidence>
<feature type="signal peptide" evidence="1">
    <location>
        <begin position="1"/>
        <end position="19"/>
    </location>
</feature>
<dbReference type="Proteomes" id="UP000323506">
    <property type="component" value="Chromosome D06"/>
</dbReference>
<feature type="chain" id="PRO_5022846967" description="Secreted protein" evidence="1">
    <location>
        <begin position="20"/>
        <end position="66"/>
    </location>
</feature>
<accession>A0A5D2C9K8</accession>
<evidence type="ECO:0000313" key="3">
    <source>
        <dbReference type="Proteomes" id="UP000323506"/>
    </source>
</evidence>
<evidence type="ECO:0000256" key="1">
    <source>
        <dbReference type="SAM" id="SignalP"/>
    </source>
</evidence>
<name>A0A5D2C9K8_GOSDA</name>
<dbReference type="AlphaFoldDB" id="A0A5D2C9K8"/>
<dbReference type="EMBL" id="CM017706">
    <property type="protein sequence ID" value="TYG65390.1"/>
    <property type="molecule type" value="Genomic_DNA"/>
</dbReference>